<dbReference type="Proteomes" id="UP001567538">
    <property type="component" value="Unassembled WGS sequence"/>
</dbReference>
<keyword evidence="1" id="KW-1133">Transmembrane helix</keyword>
<evidence type="ECO:0000313" key="2">
    <source>
        <dbReference type="EMBL" id="KAL1556186.1"/>
    </source>
</evidence>
<feature type="transmembrane region" description="Helical" evidence="1">
    <location>
        <begin position="12"/>
        <end position="32"/>
    </location>
</feature>
<name>A0ABD1HIB8_SALDI</name>
<sequence length="105" mass="11283">MEIPEKLLEFRFQILSALGSALAVLSFCYLAPNLINILSYFSPLLVSTALFLAAIVVIGRISPLVTEDSVEKAGEGLLAYVESEPEHLQQHLSAEVGAGETVTAH</sequence>
<protein>
    <submittedName>
        <fullName evidence="2">Uncharacterized protein</fullName>
    </submittedName>
</protein>
<keyword evidence="1" id="KW-0472">Membrane</keyword>
<feature type="transmembrane region" description="Helical" evidence="1">
    <location>
        <begin position="38"/>
        <end position="59"/>
    </location>
</feature>
<keyword evidence="1" id="KW-0812">Transmembrane</keyword>
<organism evidence="2 3">
    <name type="scientific">Salvia divinorum</name>
    <name type="common">Maria pastora</name>
    <name type="synonym">Diviner's sage</name>
    <dbReference type="NCBI Taxonomy" id="28513"/>
    <lineage>
        <taxon>Eukaryota</taxon>
        <taxon>Viridiplantae</taxon>
        <taxon>Streptophyta</taxon>
        <taxon>Embryophyta</taxon>
        <taxon>Tracheophyta</taxon>
        <taxon>Spermatophyta</taxon>
        <taxon>Magnoliopsida</taxon>
        <taxon>eudicotyledons</taxon>
        <taxon>Gunneridae</taxon>
        <taxon>Pentapetalae</taxon>
        <taxon>asterids</taxon>
        <taxon>lamiids</taxon>
        <taxon>Lamiales</taxon>
        <taxon>Lamiaceae</taxon>
        <taxon>Nepetoideae</taxon>
        <taxon>Mentheae</taxon>
        <taxon>Salviinae</taxon>
        <taxon>Salvia</taxon>
        <taxon>Salvia subgen. Calosphace</taxon>
    </lineage>
</organism>
<keyword evidence="3" id="KW-1185">Reference proteome</keyword>
<gene>
    <name evidence="2" type="ORF">AAHA92_11839</name>
</gene>
<dbReference type="EMBL" id="JBEAFC010000005">
    <property type="protein sequence ID" value="KAL1556186.1"/>
    <property type="molecule type" value="Genomic_DNA"/>
</dbReference>
<comment type="caution">
    <text evidence="2">The sequence shown here is derived from an EMBL/GenBank/DDBJ whole genome shotgun (WGS) entry which is preliminary data.</text>
</comment>
<dbReference type="AlphaFoldDB" id="A0ABD1HIB8"/>
<evidence type="ECO:0000313" key="3">
    <source>
        <dbReference type="Proteomes" id="UP001567538"/>
    </source>
</evidence>
<reference evidence="2 3" key="1">
    <citation type="submission" date="2024-06" db="EMBL/GenBank/DDBJ databases">
        <title>A chromosome level genome sequence of Diviner's sage (Salvia divinorum).</title>
        <authorList>
            <person name="Ford S.A."/>
            <person name="Ro D.-K."/>
            <person name="Ness R.W."/>
            <person name="Phillips M.A."/>
        </authorList>
    </citation>
    <scope>NUCLEOTIDE SEQUENCE [LARGE SCALE GENOMIC DNA]</scope>
    <source>
        <strain evidence="2">SAF-2024a</strain>
        <tissue evidence="2">Leaf</tissue>
    </source>
</reference>
<evidence type="ECO:0000256" key="1">
    <source>
        <dbReference type="SAM" id="Phobius"/>
    </source>
</evidence>
<dbReference type="PANTHER" id="PTHR34125:SF7">
    <property type="entry name" value="TRANSMEMBRANE PROTEIN"/>
    <property type="match status" value="1"/>
</dbReference>
<accession>A0ABD1HIB8</accession>
<dbReference type="PANTHER" id="PTHR34125">
    <property type="entry name" value="OS01G0762900 PROTEIN"/>
    <property type="match status" value="1"/>
</dbReference>
<proteinExistence type="predicted"/>